<evidence type="ECO:0000256" key="1">
    <source>
        <dbReference type="ARBA" id="ARBA00007689"/>
    </source>
</evidence>
<feature type="domain" description="YCII-related" evidence="2">
    <location>
        <begin position="1"/>
        <end position="101"/>
    </location>
</feature>
<evidence type="ECO:0000313" key="3">
    <source>
        <dbReference type="EMBL" id="MDG0791059.1"/>
    </source>
</evidence>
<dbReference type="Proteomes" id="UP001153387">
    <property type="component" value="Unassembled WGS sequence"/>
</dbReference>
<dbReference type="Gene3D" id="3.30.70.1060">
    <property type="entry name" value="Dimeric alpha+beta barrel"/>
    <property type="match status" value="1"/>
</dbReference>
<comment type="similarity">
    <text evidence="1">Belongs to the YciI family.</text>
</comment>
<comment type="caution">
    <text evidence="3">The sequence shown here is derived from an EMBL/GenBank/DDBJ whole genome shotgun (WGS) entry which is preliminary data.</text>
</comment>
<sequence length="155" mass="16738">MRFMILIKANARFEAGIEPASDRAAAFAAYCREMKEAGILIETASLLPSAEGLRLTYSEAEGSPAMTAGPFGDAAGQVAGYMLLEADSEREAYAWAARMPDPYGFGEGGIELRRLRETAEPPFAAGLSPIEADLRDQIGALRNLHEKTRSKELPT</sequence>
<dbReference type="EMBL" id="JAPDHZ010000002">
    <property type="protein sequence ID" value="MDG0791059.1"/>
    <property type="molecule type" value="Genomic_DNA"/>
</dbReference>
<dbReference type="InterPro" id="IPR011008">
    <property type="entry name" value="Dimeric_a/b-barrel"/>
</dbReference>
<proteinExistence type="inferred from homology"/>
<evidence type="ECO:0000259" key="2">
    <source>
        <dbReference type="Pfam" id="PF03795"/>
    </source>
</evidence>
<accession>A0A9X4QLP7</accession>
<dbReference type="AlphaFoldDB" id="A0A9X4QLP7"/>
<dbReference type="PANTHER" id="PTHR35174">
    <property type="entry name" value="BLL7171 PROTEIN-RELATED"/>
    <property type="match status" value="1"/>
</dbReference>
<gene>
    <name evidence="3" type="ORF">OMP38_09410</name>
</gene>
<organism evidence="3 4">
    <name type="scientific">Cohnella ginsengisoli</name>
    <dbReference type="NCBI Taxonomy" id="425004"/>
    <lineage>
        <taxon>Bacteria</taxon>
        <taxon>Bacillati</taxon>
        <taxon>Bacillota</taxon>
        <taxon>Bacilli</taxon>
        <taxon>Bacillales</taxon>
        <taxon>Paenibacillaceae</taxon>
        <taxon>Cohnella</taxon>
    </lineage>
</organism>
<dbReference type="PANTHER" id="PTHR35174:SF4">
    <property type="entry name" value="BLL7163 PROTEIN"/>
    <property type="match status" value="1"/>
</dbReference>
<protein>
    <submittedName>
        <fullName evidence="3">YciI family protein</fullName>
    </submittedName>
</protein>
<dbReference type="SUPFAM" id="SSF54909">
    <property type="entry name" value="Dimeric alpha+beta barrel"/>
    <property type="match status" value="1"/>
</dbReference>
<dbReference type="RefSeq" id="WP_277564840.1">
    <property type="nucleotide sequence ID" value="NZ_JAPDHZ010000002.1"/>
</dbReference>
<name>A0A9X4QLP7_9BACL</name>
<evidence type="ECO:0000313" key="4">
    <source>
        <dbReference type="Proteomes" id="UP001153387"/>
    </source>
</evidence>
<keyword evidence="4" id="KW-1185">Reference proteome</keyword>
<dbReference type="Pfam" id="PF03795">
    <property type="entry name" value="YCII"/>
    <property type="match status" value="1"/>
</dbReference>
<dbReference type="InterPro" id="IPR005545">
    <property type="entry name" value="YCII"/>
</dbReference>
<reference evidence="3 4" key="1">
    <citation type="submission" date="2022-10" db="EMBL/GenBank/DDBJ databases">
        <title>Comparative genomic analysis of Cohnella hashimotonis sp. nov., isolated from the International Space Station.</title>
        <authorList>
            <person name="Simpson A."/>
            <person name="Venkateswaran K."/>
        </authorList>
    </citation>
    <scope>NUCLEOTIDE SEQUENCE [LARGE SCALE GENOMIC DNA]</scope>
    <source>
        <strain evidence="3 4">DSM 18997</strain>
    </source>
</reference>